<organism evidence="2">
    <name type="scientific">marine sediment metagenome</name>
    <dbReference type="NCBI Taxonomy" id="412755"/>
    <lineage>
        <taxon>unclassified sequences</taxon>
        <taxon>metagenomes</taxon>
        <taxon>ecological metagenomes</taxon>
    </lineage>
</organism>
<feature type="domain" description="NurA" evidence="1">
    <location>
        <begin position="2"/>
        <end position="201"/>
    </location>
</feature>
<reference evidence="2" key="1">
    <citation type="journal article" date="2014" name="Front. Microbiol.">
        <title>High frequency of phylogenetically diverse reductive dehalogenase-homologous genes in deep subseafloor sedimentary metagenomes.</title>
        <authorList>
            <person name="Kawai M."/>
            <person name="Futagami T."/>
            <person name="Toyoda A."/>
            <person name="Takaki Y."/>
            <person name="Nishi S."/>
            <person name="Hori S."/>
            <person name="Arai W."/>
            <person name="Tsubouchi T."/>
            <person name="Morono Y."/>
            <person name="Uchiyama I."/>
            <person name="Ito T."/>
            <person name="Fujiyama A."/>
            <person name="Inagaki F."/>
            <person name="Takami H."/>
        </authorList>
    </citation>
    <scope>NUCLEOTIDE SEQUENCE</scope>
    <source>
        <strain evidence="2">Expedition CK06-06</strain>
    </source>
</reference>
<dbReference type="AlphaFoldDB" id="X1E263"/>
<evidence type="ECO:0000313" key="2">
    <source>
        <dbReference type="EMBL" id="GAH26622.1"/>
    </source>
</evidence>
<dbReference type="InterPro" id="IPR018977">
    <property type="entry name" value="NurA_domain"/>
</dbReference>
<proteinExistence type="predicted"/>
<gene>
    <name evidence="2" type="ORF">S03H2_02659</name>
</gene>
<dbReference type="SMART" id="SM00933">
    <property type="entry name" value="NurA"/>
    <property type="match status" value="1"/>
</dbReference>
<dbReference type="EMBL" id="BARU01000914">
    <property type="protein sequence ID" value="GAH26622.1"/>
    <property type="molecule type" value="Genomic_DNA"/>
</dbReference>
<protein>
    <recommendedName>
        <fullName evidence="1">NurA domain-containing protein</fullName>
    </recommendedName>
</protein>
<accession>X1E263</accession>
<sequence>MTELAAELPPSSSSLALLDGSLILWGLAGQVYPEFVIEALLAKGFLRYLEEIRKLNTDKRVALASYISFPRSTDVVNALRVAICPYQPADCDRYCPTNKARDCDTVAGVQDRELFINLLGQGERSALFISQSSIVRKHYGEHQVYFFYLRVDDEIARVEIPQWVAKDESLLNLAHALVLDQCRRGQGYPVALSEAHEKAVVTGADRENFWQLVESSLVDEHLPSPSSAKSKSKRTRWV</sequence>
<comment type="caution">
    <text evidence="2">The sequence shown here is derived from an EMBL/GenBank/DDBJ whole genome shotgun (WGS) entry which is preliminary data.</text>
</comment>
<name>X1E263_9ZZZZ</name>
<evidence type="ECO:0000259" key="1">
    <source>
        <dbReference type="SMART" id="SM00933"/>
    </source>
</evidence>
<dbReference type="Pfam" id="PF09376">
    <property type="entry name" value="NurA"/>
    <property type="match status" value="1"/>
</dbReference>